<evidence type="ECO:0000313" key="2">
    <source>
        <dbReference type="Proteomes" id="UP000287447"/>
    </source>
</evidence>
<gene>
    <name evidence="1" type="ORF">EOI86_02145</name>
</gene>
<dbReference type="AlphaFoldDB" id="A0A3S2VRQ5"/>
<evidence type="ECO:0000313" key="1">
    <source>
        <dbReference type="EMBL" id="RVU38127.1"/>
    </source>
</evidence>
<reference evidence="2" key="1">
    <citation type="submission" date="2019-01" db="EMBL/GenBank/DDBJ databases">
        <title>Gri0909 isolated from a small marine red alga.</title>
        <authorList>
            <person name="Kim J."/>
            <person name="Jeong S.E."/>
            <person name="Jeon C.O."/>
        </authorList>
    </citation>
    <scope>NUCLEOTIDE SEQUENCE [LARGE SCALE GENOMIC DNA]</scope>
    <source>
        <strain evidence="2">Gri0909</strain>
    </source>
</reference>
<name>A0A3S2VRQ5_9PROT</name>
<sequence length="185" mass="20684">MDLDTQGVRYVAATNPVTGLLNQIEEDENAPLFNLRRLPMDKVFEAAPEFSSLIGVWDGKRRGGEALPDWSRFDFVDFRGWHSDIVISCFPDAEPDPLFRISGENFNGLVNSNIAGARFSTYWPRLFGIQFRDHFQTIRDTGNIGLVEGRLAAQSRGFLTVQVIELPCRDGGDGVGRLIHGIRVS</sequence>
<dbReference type="Proteomes" id="UP000287447">
    <property type="component" value="Unassembled WGS sequence"/>
</dbReference>
<keyword evidence="2" id="KW-1185">Reference proteome</keyword>
<accession>A0A3S2VRQ5</accession>
<dbReference type="EMBL" id="SADE01000001">
    <property type="protein sequence ID" value="RVU38127.1"/>
    <property type="molecule type" value="Genomic_DNA"/>
</dbReference>
<protein>
    <submittedName>
        <fullName evidence="1">PAS domain-containing protein</fullName>
    </submittedName>
</protein>
<comment type="caution">
    <text evidence="1">The sequence shown here is derived from an EMBL/GenBank/DDBJ whole genome shotgun (WGS) entry which is preliminary data.</text>
</comment>
<proteinExistence type="predicted"/>
<organism evidence="1 2">
    <name type="scientific">Hwanghaeella grinnelliae</name>
    <dbReference type="NCBI Taxonomy" id="2500179"/>
    <lineage>
        <taxon>Bacteria</taxon>
        <taxon>Pseudomonadati</taxon>
        <taxon>Pseudomonadota</taxon>
        <taxon>Alphaproteobacteria</taxon>
        <taxon>Rhodospirillales</taxon>
        <taxon>Rhodospirillaceae</taxon>
        <taxon>Hwanghaeella</taxon>
    </lineage>
</organism>